<dbReference type="PROSITE" id="PS50879">
    <property type="entry name" value="RNASE_H_1"/>
    <property type="match status" value="1"/>
</dbReference>
<dbReference type="SUPFAM" id="SSF53098">
    <property type="entry name" value="Ribonuclease H-like"/>
    <property type="match status" value="1"/>
</dbReference>
<dbReference type="PANTHER" id="PTHR47723:SF24">
    <property type="entry name" value="RNASE H TYPE-1 DOMAIN-CONTAINING PROTEIN"/>
    <property type="match status" value="1"/>
</dbReference>
<dbReference type="Pfam" id="PF13456">
    <property type="entry name" value="RVT_3"/>
    <property type="match status" value="1"/>
</dbReference>
<dbReference type="InterPro" id="IPR053151">
    <property type="entry name" value="RNase_H-like"/>
</dbReference>
<dbReference type="InterPro" id="IPR002156">
    <property type="entry name" value="RNaseH_domain"/>
</dbReference>
<name>A0A0V0IJD3_SOLCH</name>
<dbReference type="PANTHER" id="PTHR47723">
    <property type="entry name" value="OS05G0353850 PROTEIN"/>
    <property type="match status" value="1"/>
</dbReference>
<accession>A0A0V0IJD3</accession>
<organism evidence="2">
    <name type="scientific">Solanum chacoense</name>
    <name type="common">Chaco potato</name>
    <dbReference type="NCBI Taxonomy" id="4108"/>
    <lineage>
        <taxon>Eukaryota</taxon>
        <taxon>Viridiplantae</taxon>
        <taxon>Streptophyta</taxon>
        <taxon>Embryophyta</taxon>
        <taxon>Tracheophyta</taxon>
        <taxon>Spermatophyta</taxon>
        <taxon>Magnoliopsida</taxon>
        <taxon>eudicotyledons</taxon>
        <taxon>Gunneridae</taxon>
        <taxon>Pentapetalae</taxon>
        <taxon>asterids</taxon>
        <taxon>lamiids</taxon>
        <taxon>Solanales</taxon>
        <taxon>Solanaceae</taxon>
        <taxon>Solanoideae</taxon>
        <taxon>Solaneae</taxon>
        <taxon>Solanum</taxon>
    </lineage>
</organism>
<dbReference type="EMBL" id="GEDG01006430">
    <property type="protein sequence ID" value="JAP32048.1"/>
    <property type="molecule type" value="Transcribed_RNA"/>
</dbReference>
<dbReference type="Gene3D" id="3.30.420.10">
    <property type="entry name" value="Ribonuclease H-like superfamily/Ribonuclease H"/>
    <property type="match status" value="1"/>
</dbReference>
<evidence type="ECO:0000259" key="1">
    <source>
        <dbReference type="PROSITE" id="PS50879"/>
    </source>
</evidence>
<reference evidence="2" key="1">
    <citation type="submission" date="2015-12" db="EMBL/GenBank/DDBJ databases">
        <title>Gene expression during late stages of embryo sac development: a critical building block for successful pollen-pistil interactions.</title>
        <authorList>
            <person name="Liu Y."/>
            <person name="Joly V."/>
            <person name="Sabar M."/>
            <person name="Matton D.P."/>
        </authorList>
    </citation>
    <scope>NUCLEOTIDE SEQUENCE</scope>
</reference>
<protein>
    <submittedName>
        <fullName evidence="2">Putative ovule protein</fullName>
    </submittedName>
</protein>
<dbReference type="InterPro" id="IPR012337">
    <property type="entry name" value="RNaseH-like_sf"/>
</dbReference>
<evidence type="ECO:0000313" key="2">
    <source>
        <dbReference type="EMBL" id="JAP32048.1"/>
    </source>
</evidence>
<dbReference type="InterPro" id="IPR044730">
    <property type="entry name" value="RNase_H-like_dom_plant"/>
</dbReference>
<dbReference type="Pfam" id="PF13966">
    <property type="entry name" value="zf-RVT"/>
    <property type="match status" value="1"/>
</dbReference>
<dbReference type="GO" id="GO:0003676">
    <property type="term" value="F:nucleic acid binding"/>
    <property type="evidence" value="ECO:0007669"/>
    <property type="project" value="InterPro"/>
</dbReference>
<dbReference type="GO" id="GO:0004523">
    <property type="term" value="F:RNA-DNA hybrid ribonuclease activity"/>
    <property type="evidence" value="ECO:0007669"/>
    <property type="project" value="InterPro"/>
</dbReference>
<proteinExistence type="predicted"/>
<dbReference type="AlphaFoldDB" id="A0A0V0IJD3"/>
<dbReference type="InterPro" id="IPR036397">
    <property type="entry name" value="RNaseH_sf"/>
</dbReference>
<sequence length="411" mass="47208">MQDHLPNNIIEHVRLNMGYIRLSGEVDKPWWTKSSNGKFTVKSAWDILRNRSICNNDFKKLWVEGLPFKISFFGWRVWTQRVPVAAFISSWDPNCSDLCRCCRVPVRESIEHLFLSGELAAFIWDYYARAAGLSGPWVQVKQTMKKWWDFQGNSRVKMVYQAMPNIILWFLWKRRNTILHGGSYSSNKVIWDINSTIHKFIRLKFNLLSFPNNWPQMVFQLEKHRPVFHSKVVRWIPPPVGWLKCNTDGASRGNPGPSAVAFCVRNHDGNLVGAKGLQITDTSNLVAEAKAICEGLQYCLDKRFSNIIVETDSLSMVNIINGIWEVPWSVSIEVNAINRIRSIMTVRVQHSLREGNTLADFFANLVFSFAGTYEFSSFQEVPTAGKKIINLDKCSTPVMRIKQMNHLNSSS</sequence>
<dbReference type="CDD" id="cd06222">
    <property type="entry name" value="RNase_H_like"/>
    <property type="match status" value="1"/>
</dbReference>
<feature type="domain" description="RNase H type-1" evidence="1">
    <location>
        <begin position="239"/>
        <end position="368"/>
    </location>
</feature>
<dbReference type="InterPro" id="IPR026960">
    <property type="entry name" value="RVT-Znf"/>
</dbReference>